<reference evidence="7 8" key="2">
    <citation type="submission" date="2018-11" db="EMBL/GenBank/DDBJ databases">
        <authorList>
            <consortium name="Pathogen Informatics"/>
        </authorList>
    </citation>
    <scope>NUCLEOTIDE SEQUENCE [LARGE SCALE GENOMIC DNA]</scope>
</reference>
<reference evidence="9" key="1">
    <citation type="submission" date="2017-02" db="UniProtKB">
        <authorList>
            <consortium name="WormBaseParasite"/>
        </authorList>
    </citation>
    <scope>IDENTIFICATION</scope>
</reference>
<dbReference type="GO" id="GO:0004930">
    <property type="term" value="F:G protein-coupled receptor activity"/>
    <property type="evidence" value="ECO:0007669"/>
    <property type="project" value="InterPro"/>
</dbReference>
<dbReference type="WBParaSite" id="BPAG_0000406701-mRNA-1">
    <property type="protein sequence ID" value="BPAG_0000406701-mRNA-1"/>
    <property type="gene ID" value="BPAG_0000406701"/>
</dbReference>
<dbReference type="Pfam" id="PF10320">
    <property type="entry name" value="7TM_GPCR_Srsx"/>
    <property type="match status" value="1"/>
</dbReference>
<dbReference type="InterPro" id="IPR017452">
    <property type="entry name" value="GPCR_Rhodpsn_7TM"/>
</dbReference>
<protein>
    <submittedName>
        <fullName evidence="9">G_PROTEIN_RECEP_F1_2 domain-containing protein</fullName>
    </submittedName>
</protein>
<accession>A0A0N4T780</accession>
<dbReference type="InterPro" id="IPR019424">
    <property type="entry name" value="7TM_GPCR_Srsx"/>
</dbReference>
<feature type="transmembrane region" description="Helical" evidence="5">
    <location>
        <begin position="45"/>
        <end position="64"/>
    </location>
</feature>
<evidence type="ECO:0000256" key="3">
    <source>
        <dbReference type="ARBA" id="ARBA00022989"/>
    </source>
</evidence>
<evidence type="ECO:0000313" key="8">
    <source>
        <dbReference type="Proteomes" id="UP000278627"/>
    </source>
</evidence>
<dbReference type="SUPFAM" id="SSF81321">
    <property type="entry name" value="Family A G protein-coupled receptor-like"/>
    <property type="match status" value="1"/>
</dbReference>
<sequence length="255" mass="29059">MVILVPITPCVCIFLLCLLTGFIGNTALIVATIQNNTSNFNLSSLLLTAYWWLITTIDRAMAILRPLKYRKMGKMLYIPIMTLPAILYAVAMLILVFIYDGNNDMEVICVVVAIYNGLSDSVWSISSTLINLATIILYAMLSRVMVKTKTSTRNFELLQTLKIVVAFIGLGQLASTIIYLSTMFFDFSEMTTFYIGCYAGIFVNLSISCNCLFYYWRSTEYRNEFKKQLRKFPCLKNTVKLIPKSTIRRVTTIHR</sequence>
<dbReference type="STRING" id="6280.A0A0N4T780"/>
<feature type="transmembrane region" description="Helical" evidence="5">
    <location>
        <begin position="12"/>
        <end position="33"/>
    </location>
</feature>
<dbReference type="AlphaFoldDB" id="A0A0N4T780"/>
<keyword evidence="2 5" id="KW-0812">Transmembrane</keyword>
<dbReference type="PANTHER" id="PTHR23360">
    <property type="entry name" value="G-PROTEIN COUPLED RECEPTORS FAMILY 1 PROFILE DOMAIN-CONTAINING PROTEIN-RELATED"/>
    <property type="match status" value="1"/>
</dbReference>
<dbReference type="EMBL" id="UZAD01001628">
    <property type="protein sequence ID" value="VDN85217.1"/>
    <property type="molecule type" value="Genomic_DNA"/>
</dbReference>
<dbReference type="GO" id="GO:0016020">
    <property type="term" value="C:membrane"/>
    <property type="evidence" value="ECO:0007669"/>
    <property type="project" value="UniProtKB-SubCell"/>
</dbReference>
<evidence type="ECO:0000256" key="4">
    <source>
        <dbReference type="ARBA" id="ARBA00023136"/>
    </source>
</evidence>
<dbReference type="SMART" id="SM01381">
    <property type="entry name" value="7TM_GPCR_Srsx"/>
    <property type="match status" value="1"/>
</dbReference>
<feature type="transmembrane region" description="Helical" evidence="5">
    <location>
        <begin position="193"/>
        <end position="216"/>
    </location>
</feature>
<organism evidence="9">
    <name type="scientific">Brugia pahangi</name>
    <name type="common">Filarial nematode worm</name>
    <dbReference type="NCBI Taxonomy" id="6280"/>
    <lineage>
        <taxon>Eukaryota</taxon>
        <taxon>Metazoa</taxon>
        <taxon>Ecdysozoa</taxon>
        <taxon>Nematoda</taxon>
        <taxon>Chromadorea</taxon>
        <taxon>Rhabditida</taxon>
        <taxon>Spirurina</taxon>
        <taxon>Spiruromorpha</taxon>
        <taxon>Filarioidea</taxon>
        <taxon>Onchocercidae</taxon>
        <taxon>Brugia</taxon>
    </lineage>
</organism>
<feature type="domain" description="G-protein coupled receptors family 1 profile" evidence="6">
    <location>
        <begin position="53"/>
        <end position="214"/>
    </location>
</feature>
<feature type="transmembrane region" description="Helical" evidence="5">
    <location>
        <begin position="76"/>
        <end position="99"/>
    </location>
</feature>
<keyword evidence="3 5" id="KW-1133">Transmembrane helix</keyword>
<evidence type="ECO:0000313" key="9">
    <source>
        <dbReference type="WBParaSite" id="BPAG_0000406701-mRNA-1"/>
    </source>
</evidence>
<evidence type="ECO:0000256" key="1">
    <source>
        <dbReference type="ARBA" id="ARBA00004370"/>
    </source>
</evidence>
<feature type="transmembrane region" description="Helical" evidence="5">
    <location>
        <begin position="122"/>
        <end position="141"/>
    </location>
</feature>
<proteinExistence type="predicted"/>
<dbReference type="PROSITE" id="PS50262">
    <property type="entry name" value="G_PROTEIN_RECEP_F1_2"/>
    <property type="match status" value="1"/>
</dbReference>
<dbReference type="Proteomes" id="UP000278627">
    <property type="component" value="Unassembled WGS sequence"/>
</dbReference>
<gene>
    <name evidence="7" type="ORF">BPAG_LOCUS4031</name>
</gene>
<dbReference type="PANTHER" id="PTHR23360:SF5">
    <property type="entry name" value="G-PROTEIN COUPLED RECEPTORS FAMILY 1 PROFILE DOMAIN-CONTAINING PROTEIN"/>
    <property type="match status" value="1"/>
</dbReference>
<comment type="subcellular location">
    <subcellularLocation>
        <location evidence="1">Membrane</location>
    </subcellularLocation>
</comment>
<evidence type="ECO:0000259" key="6">
    <source>
        <dbReference type="PROSITE" id="PS50262"/>
    </source>
</evidence>
<dbReference type="InterPro" id="IPR000276">
    <property type="entry name" value="GPCR_Rhodpsn"/>
</dbReference>
<dbReference type="Gene3D" id="1.20.1070.10">
    <property type="entry name" value="Rhodopsin 7-helix transmembrane proteins"/>
    <property type="match status" value="1"/>
</dbReference>
<evidence type="ECO:0000256" key="2">
    <source>
        <dbReference type="ARBA" id="ARBA00022692"/>
    </source>
</evidence>
<keyword evidence="4 5" id="KW-0472">Membrane</keyword>
<evidence type="ECO:0000313" key="7">
    <source>
        <dbReference type="EMBL" id="VDN85217.1"/>
    </source>
</evidence>
<keyword evidence="8" id="KW-1185">Reference proteome</keyword>
<feature type="transmembrane region" description="Helical" evidence="5">
    <location>
        <begin position="161"/>
        <end position="181"/>
    </location>
</feature>
<dbReference type="InterPro" id="IPR047130">
    <property type="entry name" value="7TM_GPCR_Srsx_nematod"/>
</dbReference>
<name>A0A0N4T780_BRUPA</name>
<evidence type="ECO:0000256" key="5">
    <source>
        <dbReference type="SAM" id="Phobius"/>
    </source>
</evidence>